<reference evidence="2" key="1">
    <citation type="journal article" date="2023" name="Insect Mol. Biol.">
        <title>Genome sequencing provides insights into the evolution of gene families encoding plant cell wall-degrading enzymes in longhorned beetles.</title>
        <authorList>
            <person name="Shin N.R."/>
            <person name="Okamura Y."/>
            <person name="Kirsch R."/>
            <person name="Pauchet Y."/>
        </authorList>
    </citation>
    <scope>NUCLEOTIDE SEQUENCE</scope>
    <source>
        <strain evidence="2">RBIC_L_NR</strain>
    </source>
</reference>
<keyword evidence="1" id="KW-0175">Coiled coil</keyword>
<dbReference type="InterPro" id="IPR043195">
    <property type="entry name" value="TTC12"/>
</dbReference>
<feature type="coiled-coil region" evidence="1">
    <location>
        <begin position="173"/>
        <end position="200"/>
    </location>
</feature>
<sequence length="219" mass="25782">MEQFQHLDSIGKFDEEFNNFMVKVNEVSSIVKKMSSTDRELQKIGDLEAKKYLGETDEKVLENIDEEDVILKIKSNRTLINKKALAHIDKDSASMSQGEAFMDEISKDADKRYRDKLVRKEKMETFKKQATLAFRRGEYEKALSLYNKAKNDLDWALRLNEDCLKSWLLLAKTHYLSKNYEEYKRAIEEAQQRNPEEEDFIKEYVENLETEEITTARDA</sequence>
<dbReference type="SUPFAM" id="SSF48452">
    <property type="entry name" value="TPR-like"/>
    <property type="match status" value="1"/>
</dbReference>
<comment type="caution">
    <text evidence="2">The sequence shown here is derived from an EMBL/GenBank/DDBJ whole genome shotgun (WGS) entry which is preliminary data.</text>
</comment>
<evidence type="ECO:0000256" key="1">
    <source>
        <dbReference type="SAM" id="Coils"/>
    </source>
</evidence>
<dbReference type="GO" id="GO:0005813">
    <property type="term" value="C:centrosome"/>
    <property type="evidence" value="ECO:0007669"/>
    <property type="project" value="TreeGrafter"/>
</dbReference>
<evidence type="ECO:0000313" key="3">
    <source>
        <dbReference type="Proteomes" id="UP001162156"/>
    </source>
</evidence>
<dbReference type="GO" id="GO:0070286">
    <property type="term" value="P:axonemal dynein complex assembly"/>
    <property type="evidence" value="ECO:0007669"/>
    <property type="project" value="TreeGrafter"/>
</dbReference>
<evidence type="ECO:0000313" key="2">
    <source>
        <dbReference type="EMBL" id="KAJ8953702.1"/>
    </source>
</evidence>
<dbReference type="InterPro" id="IPR011990">
    <property type="entry name" value="TPR-like_helical_dom_sf"/>
</dbReference>
<dbReference type="Proteomes" id="UP001162156">
    <property type="component" value="Unassembled WGS sequence"/>
</dbReference>
<dbReference type="EMBL" id="JANEYF010001958">
    <property type="protein sequence ID" value="KAJ8953702.1"/>
    <property type="molecule type" value="Genomic_DNA"/>
</dbReference>
<gene>
    <name evidence="2" type="ORF">NQ314_007311</name>
</gene>
<name>A0AAV8YSR9_9CUCU</name>
<dbReference type="AlphaFoldDB" id="A0AAV8YSR9"/>
<dbReference type="Gene3D" id="1.25.40.10">
    <property type="entry name" value="Tetratricopeptide repeat domain"/>
    <property type="match status" value="1"/>
</dbReference>
<proteinExistence type="predicted"/>
<organism evidence="2 3">
    <name type="scientific">Rhamnusium bicolor</name>
    <dbReference type="NCBI Taxonomy" id="1586634"/>
    <lineage>
        <taxon>Eukaryota</taxon>
        <taxon>Metazoa</taxon>
        <taxon>Ecdysozoa</taxon>
        <taxon>Arthropoda</taxon>
        <taxon>Hexapoda</taxon>
        <taxon>Insecta</taxon>
        <taxon>Pterygota</taxon>
        <taxon>Neoptera</taxon>
        <taxon>Endopterygota</taxon>
        <taxon>Coleoptera</taxon>
        <taxon>Polyphaga</taxon>
        <taxon>Cucujiformia</taxon>
        <taxon>Chrysomeloidea</taxon>
        <taxon>Cerambycidae</taxon>
        <taxon>Lepturinae</taxon>
        <taxon>Rhagiini</taxon>
        <taxon>Rhamnusium</taxon>
    </lineage>
</organism>
<dbReference type="PANTHER" id="PTHR46540:SF1">
    <property type="entry name" value="TETRATRICOPEPTIDE REPEAT PROTEIN 12"/>
    <property type="match status" value="1"/>
</dbReference>
<dbReference type="GO" id="GO:0007288">
    <property type="term" value="P:sperm axoneme assembly"/>
    <property type="evidence" value="ECO:0007669"/>
    <property type="project" value="TreeGrafter"/>
</dbReference>
<keyword evidence="3" id="KW-1185">Reference proteome</keyword>
<evidence type="ECO:0008006" key="4">
    <source>
        <dbReference type="Google" id="ProtNLM"/>
    </source>
</evidence>
<protein>
    <recommendedName>
        <fullName evidence="4">Tetratricopeptide repeat protein 12</fullName>
    </recommendedName>
</protein>
<dbReference type="PANTHER" id="PTHR46540">
    <property type="entry name" value="TETRATRICOPEPTIDE REPEAT PROTEIN 12"/>
    <property type="match status" value="1"/>
</dbReference>
<accession>A0AAV8YSR9</accession>
<dbReference type="GO" id="GO:0005737">
    <property type="term" value="C:cytoplasm"/>
    <property type="evidence" value="ECO:0007669"/>
    <property type="project" value="TreeGrafter"/>
</dbReference>